<protein>
    <submittedName>
        <fullName evidence="2">AAA family ATPase</fullName>
    </submittedName>
</protein>
<dbReference type="InterPro" id="IPR027417">
    <property type="entry name" value="P-loop_NTPase"/>
</dbReference>
<comment type="caution">
    <text evidence="2">The sequence shown here is derived from an EMBL/GenBank/DDBJ whole genome shotgun (WGS) entry which is preliminary data.</text>
</comment>
<keyword evidence="3" id="KW-1185">Reference proteome</keyword>
<evidence type="ECO:0000313" key="2">
    <source>
        <dbReference type="EMBL" id="NVM94442.1"/>
    </source>
</evidence>
<dbReference type="SUPFAM" id="SSF52540">
    <property type="entry name" value="P-loop containing nucleoside triphosphate hydrolases"/>
    <property type="match status" value="1"/>
</dbReference>
<dbReference type="GO" id="GO:0009898">
    <property type="term" value="C:cytoplasmic side of plasma membrane"/>
    <property type="evidence" value="ECO:0007669"/>
    <property type="project" value="TreeGrafter"/>
</dbReference>
<dbReference type="PANTHER" id="PTHR43384:SF13">
    <property type="entry name" value="SLR0110 PROTEIN"/>
    <property type="match status" value="1"/>
</dbReference>
<gene>
    <name evidence="2" type="ORF">G6034_05870</name>
</gene>
<dbReference type="Gene3D" id="3.40.50.300">
    <property type="entry name" value="P-loop containing nucleotide triphosphate hydrolases"/>
    <property type="match status" value="1"/>
</dbReference>
<dbReference type="Gene3D" id="3.40.50.2300">
    <property type="match status" value="1"/>
</dbReference>
<organism evidence="2 3">
    <name type="scientific">Arthrobacter wenxiniae</name>
    <dbReference type="NCBI Taxonomy" id="2713570"/>
    <lineage>
        <taxon>Bacteria</taxon>
        <taxon>Bacillati</taxon>
        <taxon>Actinomycetota</taxon>
        <taxon>Actinomycetes</taxon>
        <taxon>Micrococcales</taxon>
        <taxon>Micrococcaceae</taxon>
        <taxon>Arthrobacter</taxon>
    </lineage>
</organism>
<dbReference type="PANTHER" id="PTHR43384">
    <property type="entry name" value="SEPTUM SITE-DETERMINING PROTEIN MIND HOMOLOG, CHLOROPLASTIC-RELATED"/>
    <property type="match status" value="1"/>
</dbReference>
<evidence type="ECO:0000259" key="1">
    <source>
        <dbReference type="Pfam" id="PF13614"/>
    </source>
</evidence>
<feature type="domain" description="AAA" evidence="1">
    <location>
        <begin position="148"/>
        <end position="308"/>
    </location>
</feature>
<accession>A0A7Y7IFB8</accession>
<sequence length="404" mass="42611">MSRYLLITSDTGFARRLDAAATGELAGEIHHWNDPVFPRQPEVLFAGQRNTSRPEVVILGPGTAMEESLSLASALDHSHPEVSVLLVHPGGADIVLAAMRAGIRDVLDPGAEATDVTALLHRAVRSAADRRSAFTALPGTADPGVKGRVISVLSPKGGAGKTTVATNLAVGLAASAPHATVLVDLDLQFGDVANAMQIAPEQSVAEAVSGAATQDTMVLKSYLSPHPTGVYVLCAPDSPAAEAQITAANIGHLLDQLASQYSYVVIDTGAGLSDHTLAALDKSTDYVFVAGMDVPSIRGLRRELDVLKELGMVPPSRHVVLNGADPRDGLSMPDVETTLGHKADIVIPFSRAARLATNQGTPLLQGTPKDRATKELRRLVERFIPAPAPKRKRLSKARHRRGMP</sequence>
<dbReference type="EMBL" id="JAAMFM010000005">
    <property type="protein sequence ID" value="NVM94442.1"/>
    <property type="molecule type" value="Genomic_DNA"/>
</dbReference>
<name>A0A7Y7IFB8_9MICC</name>
<dbReference type="GO" id="GO:0051782">
    <property type="term" value="P:negative regulation of cell division"/>
    <property type="evidence" value="ECO:0007669"/>
    <property type="project" value="TreeGrafter"/>
</dbReference>
<dbReference type="InterPro" id="IPR025669">
    <property type="entry name" value="AAA_dom"/>
</dbReference>
<dbReference type="Proteomes" id="UP000543556">
    <property type="component" value="Unassembled WGS sequence"/>
</dbReference>
<dbReference type="AlphaFoldDB" id="A0A7Y7IFB8"/>
<dbReference type="GO" id="GO:0005829">
    <property type="term" value="C:cytosol"/>
    <property type="evidence" value="ECO:0007669"/>
    <property type="project" value="TreeGrafter"/>
</dbReference>
<dbReference type="InterPro" id="IPR050625">
    <property type="entry name" value="ParA/MinD_ATPase"/>
</dbReference>
<dbReference type="RefSeq" id="WP_176634163.1">
    <property type="nucleotide sequence ID" value="NZ_JAAMFM010000005.1"/>
</dbReference>
<proteinExistence type="predicted"/>
<dbReference type="GO" id="GO:0016887">
    <property type="term" value="F:ATP hydrolysis activity"/>
    <property type="evidence" value="ECO:0007669"/>
    <property type="project" value="TreeGrafter"/>
</dbReference>
<reference evidence="2 3" key="1">
    <citation type="submission" date="2020-02" db="EMBL/GenBank/DDBJ databases">
        <title>Genome sequence of strain AETb3-4.</title>
        <authorList>
            <person name="Gao J."/>
            <person name="Zhang X."/>
        </authorList>
    </citation>
    <scope>NUCLEOTIDE SEQUENCE [LARGE SCALE GENOMIC DNA]</scope>
    <source>
        <strain evidence="2 3">AETb3-4</strain>
    </source>
</reference>
<dbReference type="GO" id="GO:0005524">
    <property type="term" value="F:ATP binding"/>
    <property type="evidence" value="ECO:0007669"/>
    <property type="project" value="TreeGrafter"/>
</dbReference>
<evidence type="ECO:0000313" key="3">
    <source>
        <dbReference type="Proteomes" id="UP000543556"/>
    </source>
</evidence>
<dbReference type="Pfam" id="PF13614">
    <property type="entry name" value="AAA_31"/>
    <property type="match status" value="1"/>
</dbReference>